<dbReference type="SUPFAM" id="SSF56112">
    <property type="entry name" value="Protein kinase-like (PK-like)"/>
    <property type="match status" value="1"/>
</dbReference>
<dbReference type="CDD" id="cd13970">
    <property type="entry name" value="ABC1_ADCK3"/>
    <property type="match status" value="1"/>
</dbReference>
<reference evidence="5" key="1">
    <citation type="submission" date="2015-03" db="EMBL/GenBank/DDBJ databases">
        <title>Luteipulveratus halotolerans sp. nov., a novel actinobacterium (Dermacoccaceae) from Sarawak, Malaysia.</title>
        <authorList>
            <person name="Juboi H."/>
            <person name="Basik A."/>
            <person name="Shamsul S.S."/>
            <person name="Arnold P."/>
            <person name="Schmitt E.K."/>
            <person name="Sanglier J.-J."/>
            <person name="Yeo T."/>
        </authorList>
    </citation>
    <scope>NUCLEOTIDE SEQUENCE [LARGE SCALE GENOMIC DNA]</scope>
    <source>
        <strain evidence="5">C296001</strain>
    </source>
</reference>
<dbReference type="OrthoDB" id="9795390at2"/>
<dbReference type="EMBL" id="LAIR01000002">
    <property type="protein sequence ID" value="KNX39572.1"/>
    <property type="molecule type" value="Genomic_DNA"/>
</dbReference>
<accession>A0A0L6CPB5</accession>
<dbReference type="InterPro" id="IPR050154">
    <property type="entry name" value="UbiB_kinase"/>
</dbReference>
<evidence type="ECO:0000313" key="5">
    <source>
        <dbReference type="Proteomes" id="UP000037397"/>
    </source>
</evidence>
<proteinExistence type="inferred from homology"/>
<keyword evidence="5" id="KW-1185">Reference proteome</keyword>
<dbReference type="STRING" id="1631356.VV01_17830"/>
<evidence type="ECO:0000313" key="4">
    <source>
        <dbReference type="EMBL" id="KNX39572.1"/>
    </source>
</evidence>
<organism evidence="4 5">
    <name type="scientific">Luteipulveratus halotolerans</name>
    <dbReference type="NCBI Taxonomy" id="1631356"/>
    <lineage>
        <taxon>Bacteria</taxon>
        <taxon>Bacillati</taxon>
        <taxon>Actinomycetota</taxon>
        <taxon>Actinomycetes</taxon>
        <taxon>Micrococcales</taxon>
        <taxon>Dermacoccaceae</taxon>
        <taxon>Luteipulveratus</taxon>
    </lineage>
</organism>
<name>A0A0L6CPB5_9MICO</name>
<dbReference type="PANTHER" id="PTHR10566">
    <property type="entry name" value="CHAPERONE-ACTIVITY OF BC1 COMPLEX CABC1 -RELATED"/>
    <property type="match status" value="1"/>
</dbReference>
<dbReference type="AlphaFoldDB" id="A0A0L6CPB5"/>
<comment type="caution">
    <text evidence="4">The sequence shown here is derived from an EMBL/GenBank/DDBJ whole genome shotgun (WGS) entry which is preliminary data.</text>
</comment>
<dbReference type="PANTHER" id="PTHR10566:SF113">
    <property type="entry name" value="PROTEIN ACTIVITY OF BC1 COMPLEX KINASE 7, CHLOROPLASTIC"/>
    <property type="match status" value="1"/>
</dbReference>
<dbReference type="InterPro" id="IPR034646">
    <property type="entry name" value="ADCK3_dom"/>
</dbReference>
<feature type="region of interest" description="Disordered" evidence="2">
    <location>
        <begin position="1"/>
        <end position="20"/>
    </location>
</feature>
<dbReference type="Pfam" id="PF03109">
    <property type="entry name" value="ABC1"/>
    <property type="match status" value="1"/>
</dbReference>
<sequence>MPTPRTRRSRTGRTAQLAGVAGGQATRQLSTRTANVFRSDEAAAAALEARSIEMADRLLTVLGTMKGAALKFGQMLAMVDGGLVPESHREQFQSRLAALHANAPTVPWDRMRRQIESELGERLASAYKDFDETPVAAASIGQVYRAVLRDGREVAVKVQYPGIDTAVRGDLKNLALFLKVAGRTMRSPLDATALAAEVEARIVDELDYVLEADHTRAMSRVFRGHPFIRVPAVVSDLSTTRVLTTTWLDGVPLRSVADADPDTRRRTAEILYRFYGLTPHRNGIYNADPHPGNCLVMADGTLAFLDFGLLGRLSLHDSAAERATLRAVIEGDAEALARLSYERGFLSDPSAVDADDLLSMMRSVCWWFCEDREVEISSAAVNELPAQMATPRASLALAQQFSMPSTYAFRARAEGQIPGLLSTLRPTINLHRVAREWVYDEPPVTGLGRVERAWAMEAGHAAPAS</sequence>
<evidence type="ECO:0000256" key="1">
    <source>
        <dbReference type="ARBA" id="ARBA00009670"/>
    </source>
</evidence>
<gene>
    <name evidence="4" type="ORF">VV01_17830</name>
</gene>
<dbReference type="InterPro" id="IPR011009">
    <property type="entry name" value="Kinase-like_dom_sf"/>
</dbReference>
<dbReference type="Proteomes" id="UP000037397">
    <property type="component" value="Unassembled WGS sequence"/>
</dbReference>
<feature type="domain" description="ABC1 atypical kinase-like" evidence="3">
    <location>
        <begin position="99"/>
        <end position="338"/>
    </location>
</feature>
<evidence type="ECO:0000256" key="2">
    <source>
        <dbReference type="SAM" id="MobiDB-lite"/>
    </source>
</evidence>
<feature type="compositionally biased region" description="Basic residues" evidence="2">
    <location>
        <begin position="1"/>
        <end position="11"/>
    </location>
</feature>
<comment type="similarity">
    <text evidence="1">Belongs to the protein kinase superfamily. ADCK protein kinase family.</text>
</comment>
<dbReference type="InterPro" id="IPR004147">
    <property type="entry name" value="ABC1_dom"/>
</dbReference>
<protein>
    <recommendedName>
        <fullName evidence="3">ABC1 atypical kinase-like domain-containing protein</fullName>
    </recommendedName>
</protein>
<dbReference type="RefSeq" id="WP_071606594.1">
    <property type="nucleotide sequence ID" value="NZ_LAIR01000002.1"/>
</dbReference>
<evidence type="ECO:0000259" key="3">
    <source>
        <dbReference type="Pfam" id="PF03109"/>
    </source>
</evidence>